<dbReference type="CDD" id="cd01949">
    <property type="entry name" value="GGDEF"/>
    <property type="match status" value="1"/>
</dbReference>
<reference evidence="4 5" key="1">
    <citation type="submission" date="2015-05" db="EMBL/GenBank/DDBJ databases">
        <title>Complete genome of Marinobacter psychrophilus strain 20041T isolated from sea-ice of the Canadian Basin.</title>
        <authorList>
            <person name="Song L."/>
            <person name="Ren L."/>
            <person name="Yu Y."/>
            <person name="Wang X."/>
        </authorList>
    </citation>
    <scope>NUCLEOTIDE SEQUENCE [LARGE SCALE GENOMIC DNA]</scope>
    <source>
        <strain evidence="4 5">20041</strain>
    </source>
</reference>
<dbReference type="SMART" id="SM00052">
    <property type="entry name" value="EAL"/>
    <property type="match status" value="1"/>
</dbReference>
<dbReference type="Gene3D" id="3.20.20.450">
    <property type="entry name" value="EAL domain"/>
    <property type="match status" value="1"/>
</dbReference>
<dbReference type="Proteomes" id="UP000036406">
    <property type="component" value="Chromosome"/>
</dbReference>
<dbReference type="PANTHER" id="PTHR44757:SF2">
    <property type="entry name" value="BIOFILM ARCHITECTURE MAINTENANCE PROTEIN MBAA"/>
    <property type="match status" value="1"/>
</dbReference>
<dbReference type="InterPro" id="IPR029787">
    <property type="entry name" value="Nucleotide_cyclase"/>
</dbReference>
<dbReference type="Pfam" id="PF00990">
    <property type="entry name" value="GGDEF"/>
    <property type="match status" value="1"/>
</dbReference>
<dbReference type="PROSITE" id="PS50883">
    <property type="entry name" value="EAL"/>
    <property type="match status" value="1"/>
</dbReference>
<dbReference type="InterPro" id="IPR035919">
    <property type="entry name" value="EAL_sf"/>
</dbReference>
<keyword evidence="5" id="KW-1185">Reference proteome</keyword>
<dbReference type="Pfam" id="PF13185">
    <property type="entry name" value="GAF_2"/>
    <property type="match status" value="1"/>
</dbReference>
<dbReference type="InterPro" id="IPR043128">
    <property type="entry name" value="Rev_trsase/Diguanyl_cyclase"/>
</dbReference>
<dbReference type="NCBIfam" id="TIGR00254">
    <property type="entry name" value="GGDEF"/>
    <property type="match status" value="1"/>
</dbReference>
<dbReference type="InterPro" id="IPR003018">
    <property type="entry name" value="GAF"/>
</dbReference>
<dbReference type="CDD" id="cd01948">
    <property type="entry name" value="EAL"/>
    <property type="match status" value="1"/>
</dbReference>
<dbReference type="SUPFAM" id="SSF55073">
    <property type="entry name" value="Nucleotide cyclase"/>
    <property type="match status" value="1"/>
</dbReference>
<evidence type="ECO:0000259" key="3">
    <source>
        <dbReference type="PROSITE" id="PS50887"/>
    </source>
</evidence>
<comment type="cofactor">
    <cofactor evidence="1">
        <name>Mg(2+)</name>
        <dbReference type="ChEBI" id="CHEBI:18420"/>
    </cofactor>
</comment>
<evidence type="ECO:0000259" key="2">
    <source>
        <dbReference type="PROSITE" id="PS50883"/>
    </source>
</evidence>
<gene>
    <name evidence="4" type="ORF">ABA45_00540</name>
</gene>
<organism evidence="4 5">
    <name type="scientific">Marinobacter psychrophilus</name>
    <dbReference type="NCBI Taxonomy" id="330734"/>
    <lineage>
        <taxon>Bacteria</taxon>
        <taxon>Pseudomonadati</taxon>
        <taxon>Pseudomonadota</taxon>
        <taxon>Gammaproteobacteria</taxon>
        <taxon>Pseudomonadales</taxon>
        <taxon>Marinobacteraceae</taxon>
        <taxon>Marinobacter</taxon>
    </lineage>
</organism>
<dbReference type="PATRIC" id="fig|330734.3.peg.117"/>
<name>A0A0H4HZQ7_9GAMM</name>
<accession>A0A0H4HZQ7</accession>
<evidence type="ECO:0000313" key="4">
    <source>
        <dbReference type="EMBL" id="AKO51093.1"/>
    </source>
</evidence>
<dbReference type="Pfam" id="PF00563">
    <property type="entry name" value="EAL"/>
    <property type="match status" value="1"/>
</dbReference>
<dbReference type="InterPro" id="IPR000160">
    <property type="entry name" value="GGDEF_dom"/>
</dbReference>
<dbReference type="InterPro" id="IPR052155">
    <property type="entry name" value="Biofilm_reg_signaling"/>
</dbReference>
<evidence type="ECO:0000313" key="5">
    <source>
        <dbReference type="Proteomes" id="UP000036406"/>
    </source>
</evidence>
<dbReference type="KEGG" id="mpq:ABA45_00540"/>
<protein>
    <submittedName>
        <fullName evidence="4">Diguanylate phosphodiesterase</fullName>
    </submittedName>
</protein>
<feature type="domain" description="GGDEF" evidence="3">
    <location>
        <begin position="387"/>
        <end position="516"/>
    </location>
</feature>
<dbReference type="SUPFAM" id="SSF55781">
    <property type="entry name" value="GAF domain-like"/>
    <property type="match status" value="2"/>
</dbReference>
<dbReference type="InterPro" id="IPR029016">
    <property type="entry name" value="GAF-like_dom_sf"/>
</dbReference>
<sequence length="781" mass="88258">MDPVNREKRRLAALERLAIMDTGSEERFDRLINLARRYYNTPIALFSLLDDKRQWFKSKRGLDVSETPRCVAFCDHAIRQDSVFVVPDATKDERFCSNPLVTGEPHIRFYAGMPVREPSGFKMGTLCIIDRKPRDIPEHELDVLRALASLVEDEVERVYHASQYQKQVPVSRLNRAIQRAQNVFHTDENQDAAFELLLSDLLVLTDSQFGFIGEVLTNSDNSPYLRVGAITDISWSSESAKRFQQRKTRGMLFERLDSLIGASMLSDEVLLSNEFESDGRAGGLPPGHPQITRYMGVPIFSGDNRVGLLGLANRPVGYTNKLAAELEPLLQTVGQLIERKRMYQERQEHQKGLEQAANFDSLTGLPNRRRLTELFELELTLADQRQGALAICFIDLDGFKEINDDYGHSVGDAVLKTVAARLQHILRECDIIARLGGDEFVAIIRDVENNAVYERMLEAIRRPIHHQDVTLNLAASMGVTLYPRDQSTPDLLLRHADQAMYVAKDAGRNRYSIFDFETHVSRIEQGRILEQAAKALDEGQFEMYLQPKIVLANHRVEGFEALIRWNHPEKGLLGPISFLPQVEHTEYAAEVGRFVIADAVAKLQHWKQLGLPYSLSINLSPTHLLSDRFVADLQAALQGCDPDVRSSLIIELLETTALNDSGRIMGILLKCRNLGVQVSLDDFGTGYSSLDHFRRLPAQEIKIDRSFVSDMLTNADDEMIVKSIISLSKNFKRRVVAEGIETQAMQDKLIDMGCEQAQGFFYSKPLPADAALAWAETYQQR</sequence>
<dbReference type="Gene3D" id="3.30.450.40">
    <property type="match status" value="2"/>
</dbReference>
<dbReference type="AlphaFoldDB" id="A0A0H4HZQ7"/>
<dbReference type="PROSITE" id="PS50887">
    <property type="entry name" value="GGDEF"/>
    <property type="match status" value="1"/>
</dbReference>
<dbReference type="SUPFAM" id="SSF141868">
    <property type="entry name" value="EAL domain-like"/>
    <property type="match status" value="1"/>
</dbReference>
<dbReference type="STRING" id="330734.ABA45_00540"/>
<dbReference type="Gene3D" id="3.30.70.270">
    <property type="match status" value="1"/>
</dbReference>
<feature type="domain" description="EAL" evidence="2">
    <location>
        <begin position="525"/>
        <end position="779"/>
    </location>
</feature>
<dbReference type="GO" id="GO:0003824">
    <property type="term" value="F:catalytic activity"/>
    <property type="evidence" value="ECO:0007669"/>
    <property type="project" value="UniProtKB-ARBA"/>
</dbReference>
<dbReference type="PANTHER" id="PTHR44757">
    <property type="entry name" value="DIGUANYLATE CYCLASE DGCP"/>
    <property type="match status" value="1"/>
</dbReference>
<proteinExistence type="predicted"/>
<evidence type="ECO:0000256" key="1">
    <source>
        <dbReference type="ARBA" id="ARBA00001946"/>
    </source>
</evidence>
<dbReference type="Pfam" id="PF01590">
    <property type="entry name" value="GAF"/>
    <property type="match status" value="1"/>
</dbReference>
<dbReference type="EMBL" id="CP011494">
    <property type="protein sequence ID" value="AKO51093.1"/>
    <property type="molecule type" value="Genomic_DNA"/>
</dbReference>
<dbReference type="FunFam" id="3.30.70.270:FF:000001">
    <property type="entry name" value="Diguanylate cyclase domain protein"/>
    <property type="match status" value="1"/>
</dbReference>
<dbReference type="SMART" id="SM00065">
    <property type="entry name" value="GAF"/>
    <property type="match status" value="2"/>
</dbReference>
<dbReference type="SMART" id="SM00267">
    <property type="entry name" value="GGDEF"/>
    <property type="match status" value="1"/>
</dbReference>
<dbReference type="InterPro" id="IPR001633">
    <property type="entry name" value="EAL_dom"/>
</dbReference>